<keyword evidence="2" id="KW-1185">Reference proteome</keyword>
<gene>
    <name evidence="1" type="ORF">B0H17DRAFT_1147437</name>
</gene>
<dbReference type="EMBL" id="JARKIE010000350">
    <property type="protein sequence ID" value="KAJ7652270.1"/>
    <property type="molecule type" value="Genomic_DNA"/>
</dbReference>
<sequence>MSAPYRTDYMTGRPQRRTIADFDYLSSEQNAVAPDSQQWPQRKNHGLYPANGPVIRRQPVVNHQPTTLLISHRAPPSHDSLHPYRLLGLRPTGSGNYSPPPAPAHCAECRADSYIETVRERYANPVDVIPSSKFRGPACGNPVLIEFKANKHPALVADILDFRACMDRPGSKLLKHDPGPLQVTLQIEGFPPVDDIVFATCAHRLITKFNLGWWLAFHLRALVEHEFRCSVDGMELLILSSPDGNNHGASTGSSKAVVQSHNRQSYNNAEENVQTWRYFPPLSRLPAKTALQHITATWAGIPQPGGCYKRAVTDMRRNPEEEVLSNMRAQQRKFTHHFPRSNDVGWVFPYSTSLSKKQVFHARAITETFASSSSYPNGIEVTRR</sequence>
<evidence type="ECO:0000313" key="1">
    <source>
        <dbReference type="EMBL" id="KAJ7652270.1"/>
    </source>
</evidence>
<proteinExistence type="predicted"/>
<dbReference type="AlphaFoldDB" id="A0AAD7FZS9"/>
<organism evidence="1 2">
    <name type="scientific">Mycena rosella</name>
    <name type="common">Pink bonnet</name>
    <name type="synonym">Agaricus rosellus</name>
    <dbReference type="NCBI Taxonomy" id="1033263"/>
    <lineage>
        <taxon>Eukaryota</taxon>
        <taxon>Fungi</taxon>
        <taxon>Dikarya</taxon>
        <taxon>Basidiomycota</taxon>
        <taxon>Agaricomycotina</taxon>
        <taxon>Agaricomycetes</taxon>
        <taxon>Agaricomycetidae</taxon>
        <taxon>Agaricales</taxon>
        <taxon>Marasmiineae</taxon>
        <taxon>Mycenaceae</taxon>
        <taxon>Mycena</taxon>
    </lineage>
</organism>
<reference evidence="1" key="1">
    <citation type="submission" date="2023-03" db="EMBL/GenBank/DDBJ databases">
        <title>Massive genome expansion in bonnet fungi (Mycena s.s.) driven by repeated elements and novel gene families across ecological guilds.</title>
        <authorList>
            <consortium name="Lawrence Berkeley National Laboratory"/>
            <person name="Harder C.B."/>
            <person name="Miyauchi S."/>
            <person name="Viragh M."/>
            <person name="Kuo A."/>
            <person name="Thoen E."/>
            <person name="Andreopoulos B."/>
            <person name="Lu D."/>
            <person name="Skrede I."/>
            <person name="Drula E."/>
            <person name="Henrissat B."/>
            <person name="Morin E."/>
            <person name="Kohler A."/>
            <person name="Barry K."/>
            <person name="LaButti K."/>
            <person name="Morin E."/>
            <person name="Salamov A."/>
            <person name="Lipzen A."/>
            <person name="Mereny Z."/>
            <person name="Hegedus B."/>
            <person name="Baldrian P."/>
            <person name="Stursova M."/>
            <person name="Weitz H."/>
            <person name="Taylor A."/>
            <person name="Grigoriev I.V."/>
            <person name="Nagy L.G."/>
            <person name="Martin F."/>
            <person name="Kauserud H."/>
        </authorList>
    </citation>
    <scope>NUCLEOTIDE SEQUENCE</scope>
    <source>
        <strain evidence="1">CBHHK067</strain>
    </source>
</reference>
<comment type="caution">
    <text evidence="1">The sequence shown here is derived from an EMBL/GenBank/DDBJ whole genome shotgun (WGS) entry which is preliminary data.</text>
</comment>
<protein>
    <submittedName>
        <fullName evidence="1">Uncharacterized protein</fullName>
    </submittedName>
</protein>
<accession>A0AAD7FZS9</accession>
<dbReference type="Proteomes" id="UP001221757">
    <property type="component" value="Unassembled WGS sequence"/>
</dbReference>
<evidence type="ECO:0000313" key="2">
    <source>
        <dbReference type="Proteomes" id="UP001221757"/>
    </source>
</evidence>
<name>A0AAD7FZS9_MYCRO</name>